<reference evidence="1" key="1">
    <citation type="journal article" date="2021" name="Proc. Natl. Acad. Sci. U.S.A.">
        <title>A Catalog of Tens of Thousands of Viruses from Human Metagenomes Reveals Hidden Associations with Chronic Diseases.</title>
        <authorList>
            <person name="Tisza M.J."/>
            <person name="Buck C.B."/>
        </authorList>
    </citation>
    <scope>NUCLEOTIDE SEQUENCE</scope>
    <source>
        <strain evidence="1">CtbaM10</strain>
    </source>
</reference>
<dbReference type="EMBL" id="BK015405">
    <property type="protein sequence ID" value="DAE05224.1"/>
    <property type="molecule type" value="Genomic_DNA"/>
</dbReference>
<protein>
    <recommendedName>
        <fullName evidence="2">DUF1492 domain-containing protein</fullName>
    </recommendedName>
</protein>
<accession>A0A8S5PEY2</accession>
<organism evidence="1">
    <name type="scientific">Caudovirales sp. ctbaM10</name>
    <dbReference type="NCBI Taxonomy" id="2825767"/>
    <lineage>
        <taxon>Viruses</taxon>
        <taxon>Duplodnaviria</taxon>
        <taxon>Heunggongvirae</taxon>
        <taxon>Uroviricota</taxon>
        <taxon>Caudoviricetes</taxon>
    </lineage>
</organism>
<name>A0A8S5PEY2_9CAUD</name>
<evidence type="ECO:0000313" key="1">
    <source>
        <dbReference type="EMBL" id="DAE05224.1"/>
    </source>
</evidence>
<proteinExistence type="predicted"/>
<evidence type="ECO:0008006" key="2">
    <source>
        <dbReference type="Google" id="ProtNLM"/>
    </source>
</evidence>
<sequence>MELLQGGGRVTDKEYMLQILRIDDRIDSIKRDIDAQIERKADTLSATDYSKDRISGGSCGDLSGIVAGIEQCVEQQRKEIERLKSIKAEVRWVISQVCPNELAVLLTERYVQDKSWKELAQILHYSEARVRGELHDRALVEVGRIRAKLN</sequence>